<evidence type="ECO:0000313" key="2">
    <source>
        <dbReference type="Proteomes" id="UP000309454"/>
    </source>
</evidence>
<organism evidence="1 2">
    <name type="scientific">Parvibacter caecicola</name>
    <dbReference type="NCBI Taxonomy" id="747645"/>
    <lineage>
        <taxon>Bacteria</taxon>
        <taxon>Bacillati</taxon>
        <taxon>Actinomycetota</taxon>
        <taxon>Coriobacteriia</taxon>
        <taxon>Coriobacteriales</taxon>
        <taxon>Coriobacteriaceae</taxon>
        <taxon>Parvibacter</taxon>
    </lineage>
</organism>
<reference evidence="1 2" key="1">
    <citation type="submission" date="2019-04" db="EMBL/GenBank/DDBJ databases">
        <title>Microbes associate with the intestines of laboratory mice.</title>
        <authorList>
            <person name="Navarre W."/>
            <person name="Wong E."/>
            <person name="Huang K.C."/>
            <person name="Tropini C."/>
            <person name="Ng K."/>
            <person name="Yu B."/>
        </authorList>
    </citation>
    <scope>NUCLEOTIDE SEQUENCE [LARGE SCALE GENOMIC DNA]</scope>
    <source>
        <strain evidence="1 2">NM48_B13</strain>
    </source>
</reference>
<accession>A0A4T9TDP6</accession>
<dbReference type="Pfam" id="PF12900">
    <property type="entry name" value="Pyridox_ox_2"/>
    <property type="match status" value="1"/>
</dbReference>
<evidence type="ECO:0000313" key="1">
    <source>
        <dbReference type="EMBL" id="TJW12474.1"/>
    </source>
</evidence>
<name>A0A4T9TDP6_9ACTN</name>
<dbReference type="SUPFAM" id="SSF50475">
    <property type="entry name" value="FMN-binding split barrel"/>
    <property type="match status" value="1"/>
</dbReference>
<dbReference type="PANTHER" id="PTHR34071">
    <property type="entry name" value="5-NITROIMIDAZOLE ANTIBIOTICS RESISTANCE PROTEIN, NIMA-FAMILY-RELATED PROTEIN-RELATED"/>
    <property type="match status" value="1"/>
</dbReference>
<dbReference type="OrthoDB" id="9794935at2"/>
<dbReference type="RefSeq" id="WP_136845332.1">
    <property type="nucleotide sequence ID" value="NZ_CAPYQC010000011.1"/>
</dbReference>
<protein>
    <submittedName>
        <fullName evidence="1">Pyridoxamine 5'-phosphate oxidase family protein</fullName>
    </submittedName>
</protein>
<dbReference type="EMBL" id="SSTM01000001">
    <property type="protein sequence ID" value="TJW12474.1"/>
    <property type="molecule type" value="Genomic_DNA"/>
</dbReference>
<dbReference type="Gene3D" id="2.30.110.10">
    <property type="entry name" value="Electron Transport, Fmn-binding Protein, Chain A"/>
    <property type="match status" value="1"/>
</dbReference>
<keyword evidence="2" id="KW-1185">Reference proteome</keyword>
<dbReference type="InterPro" id="IPR024747">
    <property type="entry name" value="Pyridox_Oxase-rel"/>
</dbReference>
<comment type="caution">
    <text evidence="1">The sequence shown here is derived from an EMBL/GenBank/DDBJ whole genome shotgun (WGS) entry which is preliminary data.</text>
</comment>
<dbReference type="AlphaFoldDB" id="A0A4T9TDP6"/>
<dbReference type="Proteomes" id="UP000309454">
    <property type="component" value="Unassembled WGS sequence"/>
</dbReference>
<dbReference type="InterPro" id="IPR012349">
    <property type="entry name" value="Split_barrel_FMN-bd"/>
</dbReference>
<gene>
    <name evidence="1" type="ORF">E5982_02460</name>
</gene>
<proteinExistence type="predicted"/>
<sequence>MTQSYPMQMKERELSREEALEILEAGEYAVVSTVDADGTPYGVPLSYVMMDGKMYIHTGKRPGHKIDDWQRDARVSVAVATEVEPIYEETFFTTRFASVVAGGTIAKVTDAVEVRQALVALCMKYCPQFKHEIGGAIQREWDITDVWAIEFSEIRGKAGRRLKGGSTA</sequence>
<dbReference type="PANTHER" id="PTHR34071:SF2">
    <property type="entry name" value="FLAVIN-NUCLEOTIDE-BINDING PROTEIN"/>
    <property type="match status" value="1"/>
</dbReference>